<organism evidence="1 2">
    <name type="scientific">Ficus carica</name>
    <name type="common">Common fig</name>
    <dbReference type="NCBI Taxonomy" id="3494"/>
    <lineage>
        <taxon>Eukaryota</taxon>
        <taxon>Viridiplantae</taxon>
        <taxon>Streptophyta</taxon>
        <taxon>Embryophyta</taxon>
        <taxon>Tracheophyta</taxon>
        <taxon>Spermatophyta</taxon>
        <taxon>Magnoliopsida</taxon>
        <taxon>eudicotyledons</taxon>
        <taxon>Gunneridae</taxon>
        <taxon>Pentapetalae</taxon>
        <taxon>rosids</taxon>
        <taxon>fabids</taxon>
        <taxon>Rosales</taxon>
        <taxon>Moraceae</taxon>
        <taxon>Ficeae</taxon>
        <taxon>Ficus</taxon>
    </lineage>
</organism>
<gene>
    <name evidence="1" type="ORF">TIFTF001_029953</name>
</gene>
<dbReference type="GO" id="GO:0016628">
    <property type="term" value="F:oxidoreductase activity, acting on the CH-CH group of donors, NAD or NADP as acceptor"/>
    <property type="evidence" value="ECO:0007669"/>
    <property type="project" value="InterPro"/>
</dbReference>
<dbReference type="InterPro" id="IPR036291">
    <property type="entry name" value="NAD(P)-bd_dom_sf"/>
</dbReference>
<accession>A0AA88DSB4</accession>
<evidence type="ECO:0000313" key="1">
    <source>
        <dbReference type="EMBL" id="GMN60852.1"/>
    </source>
</evidence>
<reference evidence="1" key="1">
    <citation type="submission" date="2023-07" db="EMBL/GenBank/DDBJ databases">
        <title>draft genome sequence of fig (Ficus carica).</title>
        <authorList>
            <person name="Takahashi T."/>
            <person name="Nishimura K."/>
        </authorList>
    </citation>
    <scope>NUCLEOTIDE SEQUENCE</scope>
</reference>
<dbReference type="PANTHER" id="PTHR43205">
    <property type="entry name" value="PROSTAGLANDIN REDUCTASE"/>
    <property type="match status" value="1"/>
</dbReference>
<dbReference type="InterPro" id="IPR045010">
    <property type="entry name" value="MDR_fam"/>
</dbReference>
<dbReference type="PANTHER" id="PTHR43205:SF12">
    <property type="entry name" value="OS06G0602900 PROTEIN"/>
    <property type="match status" value="1"/>
</dbReference>
<proteinExistence type="predicted"/>
<dbReference type="Gene3D" id="3.40.50.720">
    <property type="entry name" value="NAD(P)-binding Rossmann-like Domain"/>
    <property type="match status" value="1"/>
</dbReference>
<dbReference type="EMBL" id="BTGU01000103">
    <property type="protein sequence ID" value="GMN60852.1"/>
    <property type="molecule type" value="Genomic_DNA"/>
</dbReference>
<comment type="caution">
    <text evidence="1">The sequence shown here is derived from an EMBL/GenBank/DDBJ whole genome shotgun (WGS) entry which is preliminary data.</text>
</comment>
<protein>
    <submittedName>
        <fullName evidence="1">Uncharacterized protein</fullName>
    </submittedName>
</protein>
<keyword evidence="2" id="KW-1185">Reference proteome</keyword>
<name>A0AA88DSB4_FICCA</name>
<sequence>MFSGFVWYFPGGRDIYFDNGEAEMLEAVVANMNNYGRIAACGVIAYRFQQSSCPGYT</sequence>
<dbReference type="SUPFAM" id="SSF51735">
    <property type="entry name" value="NAD(P)-binding Rossmann-fold domains"/>
    <property type="match status" value="1"/>
</dbReference>
<evidence type="ECO:0000313" key="2">
    <source>
        <dbReference type="Proteomes" id="UP001187192"/>
    </source>
</evidence>
<dbReference type="AlphaFoldDB" id="A0AA88DSB4"/>
<dbReference type="Proteomes" id="UP001187192">
    <property type="component" value="Unassembled WGS sequence"/>
</dbReference>